<dbReference type="Gene3D" id="3.20.20.70">
    <property type="entry name" value="Aldolase class I"/>
    <property type="match status" value="1"/>
</dbReference>
<dbReference type="PANTHER" id="PTHR39673">
    <property type="entry name" value="TUNGSTEN FORMYLMETHANOFURAN DEHYDROGENASE, SUBUNIT C (FWDC)"/>
    <property type="match status" value="1"/>
</dbReference>
<proteinExistence type="predicted"/>
<dbReference type="SUPFAM" id="SSF69336">
    <property type="entry name" value="Alpha subunit of glutamate synthase, C-terminal domain"/>
    <property type="match status" value="1"/>
</dbReference>
<gene>
    <name evidence="2" type="ORF">BEU04_00935</name>
</gene>
<dbReference type="PANTHER" id="PTHR39673:SF5">
    <property type="entry name" value="TUNGSTEN-CONTAINING FORMYLMETHANOFURAN DEHYDROGENASE 2 SUBUNIT C"/>
    <property type="match status" value="1"/>
</dbReference>
<dbReference type="EMBL" id="MIYU01000001">
    <property type="protein sequence ID" value="OIR20397.1"/>
    <property type="molecule type" value="Genomic_DNA"/>
</dbReference>
<evidence type="ECO:0000259" key="1">
    <source>
        <dbReference type="Pfam" id="PF01493"/>
    </source>
</evidence>
<name>A0A1J5TV61_9ARCH</name>
<sequence>MSNAWSPAEINGRLRESLTQSETAKVSNLGGQNSVAVSLPEKTSVEFDGVAGDHFGGLNEASKITMKGEVGRFLANGMTGGEIAIIGNTGTEAGHQLNGGILAIHGQVTGNAASFVNDGMFLISGGVAGDLGTGMTGGTVVVIGNIGGDVGKMMTGGEIYISGKFKETENVEITEVVQSDLKDIKKLFRDQEINTSGLDFRKIEANQVEQRSSVKFDEPIGLSGSLVLVPATIEKRPGIDGLDKVDISMKIGGGSSKSLKMNLPFLWDGDDGPKISKWKMGEKPPKDMNKSNLIIIDLIPDKLARRFDIEGGEDLRLLVELVREGSHGNAPVMIRITGGNVSAEMKIIEKSNSDGIIIKENAIPIEADIASVRKYKKRTPIVIERGELSAKDAMKYLALGASGIYITEDCKQKMMNELSREMKKIMNAIGVRDMGNLGVGNLKSLDYETSALTGITLAGYDSVIPLWK</sequence>
<dbReference type="Gene3D" id="2.160.20.60">
    <property type="entry name" value="Glutamate synthase, alpha subunit, C-terminal domain"/>
    <property type="match status" value="1"/>
</dbReference>
<dbReference type="InterPro" id="IPR013785">
    <property type="entry name" value="Aldolase_TIM"/>
</dbReference>
<organism evidence="2 3">
    <name type="scientific">Marine Group III euryarchaeote CG-Bathy1</name>
    <dbReference type="NCBI Taxonomy" id="1889001"/>
    <lineage>
        <taxon>Archaea</taxon>
        <taxon>Methanobacteriati</taxon>
        <taxon>Thermoplasmatota</taxon>
        <taxon>Thermoplasmata</taxon>
        <taxon>Candidatus Thermoprofundales</taxon>
    </lineage>
</organism>
<evidence type="ECO:0000313" key="2">
    <source>
        <dbReference type="EMBL" id="OIR20397.1"/>
    </source>
</evidence>
<reference evidence="2 3" key="1">
    <citation type="submission" date="2016-08" db="EMBL/GenBank/DDBJ databases">
        <title>New Insights into Marine Group III Euryarchaeota, from dark to light.</title>
        <authorList>
            <person name="Haro-Moreno J.M."/>
            <person name="Rodriguez-Valera F."/>
            <person name="Lopez-Garcia P."/>
            <person name="Moreira D."/>
            <person name="Martin-Cuadrado A.B."/>
        </authorList>
    </citation>
    <scope>NUCLEOTIDE SEQUENCE [LARGE SCALE GENOMIC DNA]</scope>
    <source>
        <strain evidence="2">CG-Bathy1</strain>
    </source>
</reference>
<dbReference type="SUPFAM" id="SSF51395">
    <property type="entry name" value="FMN-linked oxidoreductases"/>
    <property type="match status" value="1"/>
</dbReference>
<evidence type="ECO:0000313" key="3">
    <source>
        <dbReference type="Proteomes" id="UP000183815"/>
    </source>
</evidence>
<protein>
    <recommendedName>
        <fullName evidence="1">Glutamate synthase alpha subunit C-terminal domain-containing protein</fullName>
    </recommendedName>
</protein>
<dbReference type="InterPro" id="IPR002489">
    <property type="entry name" value="Glu_synth_asu_C"/>
</dbReference>
<dbReference type="Pfam" id="PF01493">
    <property type="entry name" value="GXGXG"/>
    <property type="match status" value="1"/>
</dbReference>
<dbReference type="InterPro" id="IPR036485">
    <property type="entry name" value="Glu_synth_asu_C_sf"/>
</dbReference>
<accession>A0A1J5TV61</accession>
<dbReference type="Proteomes" id="UP000183815">
    <property type="component" value="Unassembled WGS sequence"/>
</dbReference>
<comment type="caution">
    <text evidence="2">The sequence shown here is derived from an EMBL/GenBank/DDBJ whole genome shotgun (WGS) entry which is preliminary data.</text>
</comment>
<dbReference type="AlphaFoldDB" id="A0A1J5TV61"/>
<feature type="domain" description="Glutamate synthase alpha subunit C-terminal" evidence="1">
    <location>
        <begin position="25"/>
        <end position="176"/>
    </location>
</feature>
<dbReference type="GO" id="GO:0016491">
    <property type="term" value="F:oxidoreductase activity"/>
    <property type="evidence" value="ECO:0007669"/>
    <property type="project" value="InterPro"/>
</dbReference>